<feature type="compositionally biased region" description="Polar residues" evidence="7">
    <location>
        <begin position="15"/>
        <end position="30"/>
    </location>
</feature>
<feature type="region of interest" description="Disordered" evidence="7">
    <location>
        <begin position="353"/>
        <end position="821"/>
    </location>
</feature>
<organism evidence="9 10">
    <name type="scientific">Tilletia horrida</name>
    <dbReference type="NCBI Taxonomy" id="155126"/>
    <lineage>
        <taxon>Eukaryota</taxon>
        <taxon>Fungi</taxon>
        <taxon>Dikarya</taxon>
        <taxon>Basidiomycota</taxon>
        <taxon>Ustilaginomycotina</taxon>
        <taxon>Exobasidiomycetes</taxon>
        <taxon>Tilletiales</taxon>
        <taxon>Tilletiaceae</taxon>
        <taxon>Tilletia</taxon>
    </lineage>
</organism>
<feature type="compositionally biased region" description="Gly residues" evidence="7">
    <location>
        <begin position="836"/>
        <end position="854"/>
    </location>
</feature>
<feature type="compositionally biased region" description="Low complexity" evidence="7">
    <location>
        <begin position="221"/>
        <end position="230"/>
    </location>
</feature>
<reference evidence="9" key="1">
    <citation type="journal article" date="2023" name="PhytoFront">
        <title>Draft Genome Resources of Seven Strains of Tilletia horrida, Causal Agent of Kernel Smut of Rice.</title>
        <authorList>
            <person name="Khanal S."/>
            <person name="Antony Babu S."/>
            <person name="Zhou X.G."/>
        </authorList>
    </citation>
    <scope>NUCLEOTIDE SEQUENCE</scope>
    <source>
        <strain evidence="9">TX3</strain>
    </source>
</reference>
<feature type="compositionally biased region" description="Low complexity" evidence="7">
    <location>
        <begin position="505"/>
        <end position="516"/>
    </location>
</feature>
<dbReference type="GO" id="GO:0008270">
    <property type="term" value="F:zinc ion binding"/>
    <property type="evidence" value="ECO:0007669"/>
    <property type="project" value="InterPro"/>
</dbReference>
<evidence type="ECO:0000313" key="9">
    <source>
        <dbReference type="EMBL" id="KAK0526817.1"/>
    </source>
</evidence>
<feature type="compositionally biased region" description="Low complexity" evidence="7">
    <location>
        <begin position="200"/>
        <end position="212"/>
    </location>
</feature>
<dbReference type="SUPFAM" id="SSF57701">
    <property type="entry name" value="Zn2/Cys6 DNA-binding domain"/>
    <property type="match status" value="1"/>
</dbReference>
<evidence type="ECO:0000313" key="10">
    <source>
        <dbReference type="Proteomes" id="UP001176521"/>
    </source>
</evidence>
<feature type="region of interest" description="Disordered" evidence="7">
    <location>
        <begin position="1632"/>
        <end position="1682"/>
    </location>
</feature>
<dbReference type="SMART" id="SM00066">
    <property type="entry name" value="GAL4"/>
    <property type="match status" value="1"/>
</dbReference>
<evidence type="ECO:0000256" key="2">
    <source>
        <dbReference type="ARBA" id="ARBA00022723"/>
    </source>
</evidence>
<feature type="compositionally biased region" description="Basic and acidic residues" evidence="7">
    <location>
        <begin position="1132"/>
        <end position="1141"/>
    </location>
</feature>
<feature type="compositionally biased region" description="Low complexity" evidence="7">
    <location>
        <begin position="264"/>
        <end position="304"/>
    </location>
</feature>
<feature type="compositionally biased region" description="Basic and acidic residues" evidence="7">
    <location>
        <begin position="982"/>
        <end position="991"/>
    </location>
</feature>
<feature type="compositionally biased region" description="Basic residues" evidence="7">
    <location>
        <begin position="1093"/>
        <end position="1105"/>
    </location>
</feature>
<feature type="compositionally biased region" description="Low complexity" evidence="7">
    <location>
        <begin position="91"/>
        <end position="162"/>
    </location>
</feature>
<feature type="compositionally biased region" description="Basic and acidic residues" evidence="7">
    <location>
        <begin position="1113"/>
        <end position="1122"/>
    </location>
</feature>
<dbReference type="GO" id="GO:0005634">
    <property type="term" value="C:nucleus"/>
    <property type="evidence" value="ECO:0007669"/>
    <property type="project" value="UniProtKB-SubCell"/>
</dbReference>
<feature type="compositionally biased region" description="Gly residues" evidence="7">
    <location>
        <begin position="623"/>
        <end position="647"/>
    </location>
</feature>
<dbReference type="Pfam" id="PF04082">
    <property type="entry name" value="Fungal_trans"/>
    <property type="match status" value="1"/>
</dbReference>
<dbReference type="InterPro" id="IPR007219">
    <property type="entry name" value="XnlR_reg_dom"/>
</dbReference>
<evidence type="ECO:0000256" key="1">
    <source>
        <dbReference type="ARBA" id="ARBA00004123"/>
    </source>
</evidence>
<feature type="compositionally biased region" description="Polar residues" evidence="7">
    <location>
        <begin position="682"/>
        <end position="693"/>
    </location>
</feature>
<dbReference type="GO" id="GO:0006351">
    <property type="term" value="P:DNA-templated transcription"/>
    <property type="evidence" value="ECO:0007669"/>
    <property type="project" value="InterPro"/>
</dbReference>
<keyword evidence="5" id="KW-0804">Transcription</keyword>
<feature type="compositionally biased region" description="Polar residues" evidence="7">
    <location>
        <begin position="237"/>
        <end position="257"/>
    </location>
</feature>
<feature type="compositionally biased region" description="Basic and acidic residues" evidence="7">
    <location>
        <begin position="709"/>
        <end position="735"/>
    </location>
</feature>
<dbReference type="Proteomes" id="UP001176521">
    <property type="component" value="Unassembled WGS sequence"/>
</dbReference>
<feature type="region of interest" description="Disordered" evidence="7">
    <location>
        <begin position="934"/>
        <end position="1163"/>
    </location>
</feature>
<keyword evidence="4" id="KW-0238">DNA-binding</keyword>
<dbReference type="Gene3D" id="4.10.240.10">
    <property type="entry name" value="Zn(2)-C6 fungal-type DNA-binding domain"/>
    <property type="match status" value="1"/>
</dbReference>
<feature type="compositionally biased region" description="Low complexity" evidence="7">
    <location>
        <begin position="970"/>
        <end position="981"/>
    </location>
</feature>
<feature type="compositionally biased region" description="Low complexity" evidence="7">
    <location>
        <begin position="419"/>
        <end position="438"/>
    </location>
</feature>
<proteinExistence type="predicted"/>
<keyword evidence="2" id="KW-0479">Metal-binding</keyword>
<feature type="region of interest" description="Disordered" evidence="7">
    <location>
        <begin position="1"/>
        <end position="30"/>
    </location>
</feature>
<dbReference type="GO" id="GO:0000981">
    <property type="term" value="F:DNA-binding transcription factor activity, RNA polymerase II-specific"/>
    <property type="evidence" value="ECO:0007669"/>
    <property type="project" value="InterPro"/>
</dbReference>
<keyword evidence="6" id="KW-0539">Nucleus</keyword>
<dbReference type="InterPro" id="IPR051089">
    <property type="entry name" value="prtT"/>
</dbReference>
<evidence type="ECO:0000256" key="6">
    <source>
        <dbReference type="ARBA" id="ARBA00023242"/>
    </source>
</evidence>
<gene>
    <name evidence="9" type="ORF">OC842_005064</name>
</gene>
<feature type="compositionally biased region" description="Polar residues" evidence="7">
    <location>
        <begin position="1668"/>
        <end position="1678"/>
    </location>
</feature>
<feature type="compositionally biased region" description="Polar residues" evidence="7">
    <location>
        <begin position="353"/>
        <end position="374"/>
    </location>
</feature>
<comment type="caution">
    <text evidence="9">The sequence shown here is derived from an EMBL/GenBank/DDBJ whole genome shotgun (WGS) entry which is preliminary data.</text>
</comment>
<dbReference type="GO" id="GO:0000976">
    <property type="term" value="F:transcription cis-regulatory region binding"/>
    <property type="evidence" value="ECO:0007669"/>
    <property type="project" value="TreeGrafter"/>
</dbReference>
<feature type="region of interest" description="Disordered" evidence="7">
    <location>
        <begin position="833"/>
        <end position="918"/>
    </location>
</feature>
<keyword evidence="3" id="KW-0805">Transcription regulation</keyword>
<feature type="compositionally biased region" description="Low complexity" evidence="7">
    <location>
        <begin position="871"/>
        <end position="880"/>
    </location>
</feature>
<dbReference type="Pfam" id="PF00172">
    <property type="entry name" value="Zn_clus"/>
    <property type="match status" value="1"/>
</dbReference>
<evidence type="ECO:0000256" key="4">
    <source>
        <dbReference type="ARBA" id="ARBA00023125"/>
    </source>
</evidence>
<dbReference type="CDD" id="cd00067">
    <property type="entry name" value="GAL4"/>
    <property type="match status" value="1"/>
</dbReference>
<evidence type="ECO:0000256" key="5">
    <source>
        <dbReference type="ARBA" id="ARBA00023163"/>
    </source>
</evidence>
<evidence type="ECO:0000256" key="7">
    <source>
        <dbReference type="SAM" id="MobiDB-lite"/>
    </source>
</evidence>
<feature type="compositionally biased region" description="Low complexity" evidence="7">
    <location>
        <begin position="476"/>
        <end position="490"/>
    </location>
</feature>
<protein>
    <recommendedName>
        <fullName evidence="8">Zn(2)-C6 fungal-type domain-containing protein</fullName>
    </recommendedName>
</protein>
<feature type="compositionally biased region" description="Basic residues" evidence="7">
    <location>
        <begin position="889"/>
        <end position="901"/>
    </location>
</feature>
<sequence>MSQPGPAALAAAPSTPISRPTTATLSTTSGGKPRIRAFAACIECNKAKVKCDGDKPNNVACTRCNAHGLQCGWAKSRRGRLPGSKNKPKNQGAQPAAAAAAAGAAGPAGAAATGSNDQNSNSISTSTTTSNTTGSAQTPQLSQQQQQQQQQQSPFQSSPISQGDQAQQSFLSNQPQPPPAKRRKTADAAHSNGTTSPFEHPSAAGHPAAFFPFPSPPAFQPQPGAQQNPARFPPSISPGTNAADSSWWQAPGTQRPLSSGGGHHPFQPQPGAHPQLHQQQQHQQHMQNGQRIGLHQPQLHQHGGPHPGPPYPSRTAPAPHTEYARFSSFGHDIGATFNPAAFHLDLNHLAAVSQAQPQHSHPSAPNPIGSSHSFPQPVAVSSSQAQQFLHPESRNPTVSSAYPGHAQPPPPPPPPASFPTLPSNNPPSTSGSASAPLSMGPPLVGPAAHTSTTSSHPHPNRTAVILPPPPTQSTQSANGSAVSALSSAVGSRGGSTTPAPERLPSSRAAAGRASTTGPGGAGGPGPSKNLRPSSSSSSSSASASRPLELYSPSDPANPLNLLSHAALTSKQDGAGRSARNGYFGSNGARPSANSAAAAFAGPYVHRPSSAASSSSRRLTVSGSGSGPGSGSGSGSGYGSGSGSGGPVDGPPGIYSPADGDSPVLPPIRDPHHLLSHAGTPQGHPQHQRPSSAHSYLGGPGAFDRGVAGADERRRAEGGASGRVEDGARRREERDGAAVSSRIDSRTARAGPQRPILSSADVVAQNHAGPEPNTNASGADQRPAHEGGGKGSAGKAPAAVPSEEEQLRMQHEKRKRTQALTLGMLDANAFEYHARGGTTGRGTGAGAGPGTGAGAGEASRARAKAKGKAVDSDAAAATATAKHSREGGQKHHRSEHHGRRRSSGAISASSARRRSVDDGADLEAGAASALGAVLLPSSSSSSSASASASPHSRPASPADSEGDAHSRSRSRSSSPSPSAASHTSDDLERPLSDDDMGGAGNFNASAAFTLPASPPSPSSKVQQPQKQHERRQRKRTRSGDMVDAGAGRSASRGRRPGTADSQAVADGRGVSREKDGAMARGVPASAAADEGRLRRQSSRSRARKQHGASAGGGADHEAARDGDGENGIAASRLQRDRAREHTGGSGDSSMMRGPGSGSGSVSLSSSILGAVPKKKTAEEEARALAAYRSRLMQYGWSEAHIRDAVQEREAYFKDGPVLADVDIKEVPDVLAAGVLSEDEVQDLFDFYFRELNIICAFLDPHLHTPTFVRARSNLLYTVMCFIAASVDPRPSSQARVEALEKMCFAQFRVCSEANARSCEIVQASLLYNLWSLVCQSSARDLGSAFVGHAVRMALEIGLGESVRGPGSAEQQTREGRNRLRAFITAVIQDRSLSAFTGRQPVATLDECVNLDEWVDSPLAIPADVEDVGFVRLRLLEQDIRSQLAKTSTSDHHALERVRKAANDRMAAWLNHWTTKPILDQAPVTRATMKVVALHVQLVLNTVTKSACRNRKADCLRIASKLLLIVNTELQKSVQYICRTIQGMIAWAAVVVIQLTDGDVPSLAVDTALLMAGNANDPFRTRTYPRFYGRFLLATIESAHADSMLIPPDTSEGSALEPTLAVMDADADGHAASAEALTQPNGPSDADAAGGRDGAAPASHDAMSARHQQHMQSQLEQGHSISGIPPPSAAGAFPQTFHVQGQDDAANATATATMPTSGVNGSGNLDPPLMGATDLSASHAFPDSIGDLDATAATTFGYFQSAAASSSHQEGVPVPMPTMSVPTDAHPNGDQMKDGGSASVGGVRADGFPLVPMPGLDVSGGMDLVGLDESFLLPPGVNWETFLSGNVPLQRRL</sequence>
<dbReference type="PROSITE" id="PS50048">
    <property type="entry name" value="ZN2_CY6_FUNGAL_2"/>
    <property type="match status" value="1"/>
</dbReference>
<dbReference type="SMART" id="SM00906">
    <property type="entry name" value="Fungal_trans"/>
    <property type="match status" value="1"/>
</dbReference>
<feature type="region of interest" description="Disordered" evidence="7">
    <location>
        <begin position="76"/>
        <end position="319"/>
    </location>
</feature>
<feature type="compositionally biased region" description="Low complexity" evidence="7">
    <location>
        <begin position="585"/>
        <end position="622"/>
    </location>
</feature>
<feature type="compositionally biased region" description="Pro residues" evidence="7">
    <location>
        <begin position="406"/>
        <end position="417"/>
    </location>
</feature>
<dbReference type="PANTHER" id="PTHR31845">
    <property type="entry name" value="FINGER DOMAIN PROTEIN, PUTATIVE-RELATED"/>
    <property type="match status" value="1"/>
</dbReference>
<feature type="compositionally biased region" description="Low complexity" evidence="7">
    <location>
        <begin position="533"/>
        <end position="544"/>
    </location>
</feature>
<comment type="subcellular location">
    <subcellularLocation>
        <location evidence="1">Nucleus</location>
    </subcellularLocation>
</comment>
<evidence type="ECO:0000256" key="3">
    <source>
        <dbReference type="ARBA" id="ARBA00023015"/>
    </source>
</evidence>
<feature type="compositionally biased region" description="Low complexity" evidence="7">
    <location>
        <begin position="1146"/>
        <end position="1163"/>
    </location>
</feature>
<dbReference type="InterPro" id="IPR036864">
    <property type="entry name" value="Zn2-C6_fun-type_DNA-bd_sf"/>
</dbReference>
<dbReference type="PANTHER" id="PTHR31845:SF19">
    <property type="entry name" value="TRANSCRIPTION FACTOR DOMAIN-CONTAINING PROTEIN"/>
    <property type="match status" value="1"/>
</dbReference>
<feature type="compositionally biased region" description="Low complexity" evidence="7">
    <location>
        <begin position="375"/>
        <end position="387"/>
    </location>
</feature>
<dbReference type="EMBL" id="JAPDMQ010000337">
    <property type="protein sequence ID" value="KAK0526817.1"/>
    <property type="molecule type" value="Genomic_DNA"/>
</dbReference>
<feature type="domain" description="Zn(2)-C6 fungal-type" evidence="8">
    <location>
        <begin position="40"/>
        <end position="73"/>
    </location>
</feature>
<accession>A0AAN6JPP9</accession>
<feature type="compositionally biased region" description="Polar residues" evidence="7">
    <location>
        <begin position="163"/>
        <end position="174"/>
    </location>
</feature>
<dbReference type="CDD" id="cd12148">
    <property type="entry name" value="fungal_TF_MHR"/>
    <property type="match status" value="1"/>
</dbReference>
<feature type="compositionally biased region" description="Low complexity" evidence="7">
    <location>
        <begin position="934"/>
        <end position="958"/>
    </location>
</feature>
<keyword evidence="10" id="KW-1185">Reference proteome</keyword>
<name>A0AAN6JPP9_9BASI</name>
<feature type="compositionally biased region" description="Low complexity" evidence="7">
    <location>
        <begin position="1632"/>
        <end position="1657"/>
    </location>
</feature>
<evidence type="ECO:0000259" key="8">
    <source>
        <dbReference type="PROSITE" id="PS50048"/>
    </source>
</evidence>
<dbReference type="InterPro" id="IPR001138">
    <property type="entry name" value="Zn2Cys6_DnaBD"/>
</dbReference>